<dbReference type="InterPro" id="IPR050194">
    <property type="entry name" value="Glycosyltransferase_grp1"/>
</dbReference>
<dbReference type="InterPro" id="IPR001296">
    <property type="entry name" value="Glyco_trans_1"/>
</dbReference>
<dbReference type="EMBL" id="JANUBF010000028">
    <property type="protein sequence ID" value="MCS4037866.1"/>
    <property type="molecule type" value="Genomic_DNA"/>
</dbReference>
<dbReference type="PANTHER" id="PTHR45947">
    <property type="entry name" value="SULFOQUINOVOSYL TRANSFERASE SQD2"/>
    <property type="match status" value="1"/>
</dbReference>
<gene>
    <name evidence="3" type="ORF">GGQ01_002955</name>
</gene>
<dbReference type="GO" id="GO:0016757">
    <property type="term" value="F:glycosyltransferase activity"/>
    <property type="evidence" value="ECO:0007669"/>
    <property type="project" value="InterPro"/>
</dbReference>
<organism evidence="3 4">
    <name type="scientific">Salinibacter ruber</name>
    <dbReference type="NCBI Taxonomy" id="146919"/>
    <lineage>
        <taxon>Bacteria</taxon>
        <taxon>Pseudomonadati</taxon>
        <taxon>Rhodothermota</taxon>
        <taxon>Rhodothermia</taxon>
        <taxon>Rhodothermales</taxon>
        <taxon>Salinibacteraceae</taxon>
        <taxon>Salinibacter</taxon>
    </lineage>
</organism>
<evidence type="ECO:0000259" key="1">
    <source>
        <dbReference type="Pfam" id="PF00534"/>
    </source>
</evidence>
<comment type="caution">
    <text evidence="3">The sequence shown here is derived from an EMBL/GenBank/DDBJ whole genome shotgun (WGS) entry which is preliminary data.</text>
</comment>
<dbReference type="Pfam" id="PF00534">
    <property type="entry name" value="Glycos_transf_1"/>
    <property type="match status" value="1"/>
</dbReference>
<evidence type="ECO:0000313" key="4">
    <source>
        <dbReference type="Proteomes" id="UP001155040"/>
    </source>
</evidence>
<reference evidence="3" key="1">
    <citation type="submission" date="2022-08" db="EMBL/GenBank/DDBJ databases">
        <title>Genomic Encyclopedia of Type Strains, Phase V (KMG-V): Genome sequencing to study the core and pangenomes of soil and plant-associated prokaryotes.</title>
        <authorList>
            <person name="Whitman W."/>
        </authorList>
    </citation>
    <scope>NUCLEOTIDE SEQUENCE</scope>
    <source>
        <strain evidence="3">SP3012</strain>
    </source>
</reference>
<sequence length="370" mass="40708">MNVLYLVSRLRAGGPSNQLRNIVDNLDEQWDPVVLTLSPEEGATARPEFEKAGIPVHSLGLSRYAGLVLAPPRLRQFCRALNPAVVHSQGIRPDLLSSLFLSGIFRVATIRNYAFEDFRSKFGTVQGTLMAWLHLAALKRMEAPVACSETVQRKLVEHHDFAPAVVQNGVDAGTYVPAGSDDKKRDHRQDLNLPLDRPVFISVGLLIARKDPKCVIRGFHRSSAANEGVLVMLGDGSLLEECKREAEAGAGDVRFPGFVENVAVYLQAADYFISASRSEGLPNTVMEALGAGLPVLLSNIPSHSEILKRGAQAGRLFDLEDPSELARSIESLLYEEETELRAAARAVIEDHFNASRVSQEYQEIYRLAIR</sequence>
<proteinExistence type="predicted"/>
<dbReference type="Proteomes" id="UP001155040">
    <property type="component" value="Unassembled WGS sequence"/>
</dbReference>
<evidence type="ECO:0000259" key="2">
    <source>
        <dbReference type="Pfam" id="PF13579"/>
    </source>
</evidence>
<dbReference type="AlphaFoldDB" id="A0A9X2UMZ4"/>
<dbReference type="RefSeq" id="WP_259091185.1">
    <property type="nucleotide sequence ID" value="NZ_JANTZY010000026.1"/>
</dbReference>
<dbReference type="Gene3D" id="3.40.50.2000">
    <property type="entry name" value="Glycogen Phosphorylase B"/>
    <property type="match status" value="2"/>
</dbReference>
<accession>A0A9X2UMZ4</accession>
<dbReference type="PANTHER" id="PTHR45947:SF3">
    <property type="entry name" value="SULFOQUINOVOSYL TRANSFERASE SQD2"/>
    <property type="match status" value="1"/>
</dbReference>
<dbReference type="SUPFAM" id="SSF53756">
    <property type="entry name" value="UDP-Glycosyltransferase/glycogen phosphorylase"/>
    <property type="match status" value="1"/>
</dbReference>
<evidence type="ECO:0000313" key="3">
    <source>
        <dbReference type="EMBL" id="MCS4037866.1"/>
    </source>
</evidence>
<dbReference type="InterPro" id="IPR028098">
    <property type="entry name" value="Glyco_trans_4-like_N"/>
</dbReference>
<dbReference type="Pfam" id="PF13579">
    <property type="entry name" value="Glyco_trans_4_4"/>
    <property type="match status" value="1"/>
</dbReference>
<name>A0A9X2UMZ4_9BACT</name>
<feature type="domain" description="Glycosyl transferase family 1" evidence="1">
    <location>
        <begin position="184"/>
        <end position="343"/>
    </location>
</feature>
<feature type="domain" description="Glycosyltransferase subfamily 4-like N-terminal" evidence="2">
    <location>
        <begin position="13"/>
        <end position="163"/>
    </location>
</feature>
<protein>
    <submittedName>
        <fullName evidence="3">Glycosyltransferase involved in cell wall biosynthesis</fullName>
    </submittedName>
</protein>